<dbReference type="EMBL" id="AWWV01013683">
    <property type="protein sequence ID" value="OMO60604.1"/>
    <property type="molecule type" value="Genomic_DNA"/>
</dbReference>
<organism evidence="7 8">
    <name type="scientific">Corchorus capsularis</name>
    <name type="common">Jute</name>
    <dbReference type="NCBI Taxonomy" id="210143"/>
    <lineage>
        <taxon>Eukaryota</taxon>
        <taxon>Viridiplantae</taxon>
        <taxon>Streptophyta</taxon>
        <taxon>Embryophyta</taxon>
        <taxon>Tracheophyta</taxon>
        <taxon>Spermatophyta</taxon>
        <taxon>Magnoliopsida</taxon>
        <taxon>eudicotyledons</taxon>
        <taxon>Gunneridae</taxon>
        <taxon>Pentapetalae</taxon>
        <taxon>rosids</taxon>
        <taxon>malvids</taxon>
        <taxon>Malvales</taxon>
        <taxon>Malvaceae</taxon>
        <taxon>Grewioideae</taxon>
        <taxon>Apeibeae</taxon>
        <taxon>Corchorus</taxon>
    </lineage>
</organism>
<keyword evidence="4" id="KW-0175">Coiled coil</keyword>
<dbReference type="Pfam" id="PF00538">
    <property type="entry name" value="Linker_histone"/>
    <property type="match status" value="1"/>
</dbReference>
<dbReference type="InterPro" id="IPR036388">
    <property type="entry name" value="WH-like_DNA-bd_sf"/>
</dbReference>
<dbReference type="SMART" id="SM00526">
    <property type="entry name" value="H15"/>
    <property type="match status" value="1"/>
</dbReference>
<dbReference type="GO" id="GO:0031492">
    <property type="term" value="F:nucleosomal DNA binding"/>
    <property type="evidence" value="ECO:0007669"/>
    <property type="project" value="TreeGrafter"/>
</dbReference>
<dbReference type="GO" id="GO:0005730">
    <property type="term" value="C:nucleolus"/>
    <property type="evidence" value="ECO:0007669"/>
    <property type="project" value="TreeGrafter"/>
</dbReference>
<protein>
    <submittedName>
        <fullName evidence="7">Histone H1/H5</fullName>
    </submittedName>
</protein>
<evidence type="ECO:0000256" key="4">
    <source>
        <dbReference type="SAM" id="Coils"/>
    </source>
</evidence>
<evidence type="ECO:0000256" key="5">
    <source>
        <dbReference type="SAM" id="MobiDB-lite"/>
    </source>
</evidence>
<gene>
    <name evidence="7" type="ORF">CCACVL1_24013</name>
</gene>
<proteinExistence type="predicted"/>
<dbReference type="Gramene" id="OMO60604">
    <property type="protein sequence ID" value="OMO60604"/>
    <property type="gene ID" value="CCACVL1_24013"/>
</dbReference>
<dbReference type="SUPFAM" id="SSF46785">
    <property type="entry name" value="Winged helix' DNA-binding domain"/>
    <property type="match status" value="1"/>
</dbReference>
<feature type="domain" description="H15" evidence="6">
    <location>
        <begin position="77"/>
        <end position="147"/>
    </location>
</feature>
<dbReference type="GO" id="GO:0030261">
    <property type="term" value="P:chromosome condensation"/>
    <property type="evidence" value="ECO:0007669"/>
    <property type="project" value="TreeGrafter"/>
</dbReference>
<accession>A0A1R3GR69</accession>
<keyword evidence="8" id="KW-1185">Reference proteome</keyword>
<dbReference type="GO" id="GO:0045910">
    <property type="term" value="P:negative regulation of DNA recombination"/>
    <property type="evidence" value="ECO:0007669"/>
    <property type="project" value="TreeGrafter"/>
</dbReference>
<dbReference type="STRING" id="210143.A0A1R3GR69"/>
<reference evidence="7 8" key="1">
    <citation type="submission" date="2013-09" db="EMBL/GenBank/DDBJ databases">
        <title>Corchorus capsularis genome sequencing.</title>
        <authorList>
            <person name="Alam M."/>
            <person name="Haque M.S."/>
            <person name="Islam M.S."/>
            <person name="Emdad E.M."/>
            <person name="Islam M.M."/>
            <person name="Ahmed B."/>
            <person name="Halim A."/>
            <person name="Hossen Q.M.M."/>
            <person name="Hossain M.Z."/>
            <person name="Ahmed R."/>
            <person name="Khan M.M."/>
            <person name="Islam R."/>
            <person name="Rashid M.M."/>
            <person name="Khan S.A."/>
            <person name="Rahman M.S."/>
            <person name="Alam M."/>
        </authorList>
    </citation>
    <scope>NUCLEOTIDE SEQUENCE [LARGE SCALE GENOMIC DNA]</scope>
    <source>
        <strain evidence="8">cv. CVL-1</strain>
        <tissue evidence="7">Whole seedling</tissue>
    </source>
</reference>
<dbReference type="AlphaFoldDB" id="A0A1R3GR69"/>
<evidence type="ECO:0000259" key="6">
    <source>
        <dbReference type="PROSITE" id="PS51504"/>
    </source>
</evidence>
<evidence type="ECO:0000256" key="2">
    <source>
        <dbReference type="ARBA" id="ARBA00023125"/>
    </source>
</evidence>
<feature type="region of interest" description="Disordered" evidence="5">
    <location>
        <begin position="468"/>
        <end position="491"/>
    </location>
</feature>
<dbReference type="OMA" id="QRIMSCE"/>
<evidence type="ECO:0000256" key="1">
    <source>
        <dbReference type="ARBA" id="ARBA00004123"/>
    </source>
</evidence>
<dbReference type="GO" id="GO:0006334">
    <property type="term" value="P:nucleosome assembly"/>
    <property type="evidence" value="ECO:0007669"/>
    <property type="project" value="InterPro"/>
</dbReference>
<dbReference type="PANTHER" id="PTHR11467:SF109">
    <property type="entry name" value="H15 DOMAIN-CONTAINING PROTEIN"/>
    <property type="match status" value="1"/>
</dbReference>
<evidence type="ECO:0000313" key="8">
    <source>
        <dbReference type="Proteomes" id="UP000188268"/>
    </source>
</evidence>
<dbReference type="GO" id="GO:0003690">
    <property type="term" value="F:double-stranded DNA binding"/>
    <property type="evidence" value="ECO:0007669"/>
    <property type="project" value="TreeGrafter"/>
</dbReference>
<feature type="coiled-coil region" evidence="4">
    <location>
        <begin position="224"/>
        <end position="261"/>
    </location>
</feature>
<dbReference type="PANTHER" id="PTHR11467">
    <property type="entry name" value="HISTONE H1"/>
    <property type="match status" value="1"/>
</dbReference>
<dbReference type="Proteomes" id="UP000188268">
    <property type="component" value="Unassembled WGS sequence"/>
</dbReference>
<keyword evidence="2" id="KW-0238">DNA-binding</keyword>
<dbReference type="InterPro" id="IPR036390">
    <property type="entry name" value="WH_DNA-bd_sf"/>
</dbReference>
<keyword evidence="3" id="KW-0539">Nucleus</keyword>
<dbReference type="Gene3D" id="1.10.10.10">
    <property type="entry name" value="Winged helix-like DNA-binding domain superfamily/Winged helix DNA-binding domain"/>
    <property type="match status" value="1"/>
</dbReference>
<dbReference type="GO" id="GO:0000786">
    <property type="term" value="C:nucleosome"/>
    <property type="evidence" value="ECO:0007669"/>
    <property type="project" value="InterPro"/>
</dbReference>
<dbReference type="OrthoDB" id="1110759at2759"/>
<dbReference type="CDD" id="cd00073">
    <property type="entry name" value="H15"/>
    <property type="match status" value="1"/>
</dbReference>
<evidence type="ECO:0000256" key="3">
    <source>
        <dbReference type="ARBA" id="ARBA00023242"/>
    </source>
</evidence>
<sequence length="591" mass="67126">MVESVASVDKPISPGAEQMQSSICSINNSDKEARKSSRLKEAIIAKLAAVSNPSMPLSADLVQLRLAQFFPNFETPSHPPYASMIQKAILELKEEGGSTEEAISRFMEKEYESLPWAHASFLSHHLKKLSRNREILCVNNDLYMLPGNGGVVADGEEIHHGLKIEDRVGKEDQTLVLANGREAEVADGWSGVKGDQTEESADRFKSKRQTVKVNQNVKAFLQRIMSCEEELEGKQESVGEIREQSQNLSRQIEVVEEIDQEKAKLAEVLKDDIPRPVMGEEKKVTEEQQQQIKGASEVIESVVVMTGEQEKPQQGKMISEECSRQDQQIDIRTKVQVFSCDGQDGKNLKWKRRKSRKRRKGIRKPQLTPLWDCSIMNPLKESKKEALQHEWEEQRKPHYREKELIIVCALPSQQQPQSRTCIYEQAYKLQRDLISASLESTETSQILGQKPKFSSPQRPVELQVTTYDSFTPTKQKPSKTETQKSRPKVKTSFGMAKISEELEEKRDQEFQKAKNLLKFKIKTKSIFSGEEAAVSLPIDLKDSKNVPLGLEQHGREHQNKQIKVYVRRKVRTCQVKKSEASNILPTSSGYV</sequence>
<dbReference type="InterPro" id="IPR005818">
    <property type="entry name" value="Histone_H1/H5_H15"/>
</dbReference>
<comment type="caution">
    <text evidence="7">The sequence shown here is derived from an EMBL/GenBank/DDBJ whole genome shotgun (WGS) entry which is preliminary data.</text>
</comment>
<name>A0A1R3GR69_COCAP</name>
<evidence type="ECO:0000313" key="7">
    <source>
        <dbReference type="EMBL" id="OMO60604.1"/>
    </source>
</evidence>
<comment type="subcellular location">
    <subcellularLocation>
        <location evidence="1">Nucleus</location>
    </subcellularLocation>
</comment>
<dbReference type="PROSITE" id="PS51504">
    <property type="entry name" value="H15"/>
    <property type="match status" value="1"/>
</dbReference>